<feature type="region of interest" description="Disordered" evidence="1">
    <location>
        <begin position="1"/>
        <end position="28"/>
    </location>
</feature>
<accession>A0A9D4FJM6</accession>
<organism evidence="2 3">
    <name type="scientific">Dreissena polymorpha</name>
    <name type="common">Zebra mussel</name>
    <name type="synonym">Mytilus polymorpha</name>
    <dbReference type="NCBI Taxonomy" id="45954"/>
    <lineage>
        <taxon>Eukaryota</taxon>
        <taxon>Metazoa</taxon>
        <taxon>Spiralia</taxon>
        <taxon>Lophotrochozoa</taxon>
        <taxon>Mollusca</taxon>
        <taxon>Bivalvia</taxon>
        <taxon>Autobranchia</taxon>
        <taxon>Heteroconchia</taxon>
        <taxon>Euheterodonta</taxon>
        <taxon>Imparidentia</taxon>
        <taxon>Neoheterodontei</taxon>
        <taxon>Myida</taxon>
        <taxon>Dreissenoidea</taxon>
        <taxon>Dreissenidae</taxon>
        <taxon>Dreissena</taxon>
    </lineage>
</organism>
<sequence>MQYAAGVVPAQSCQDMHNEQDTQEIPRDLSVSGDKEIARSHVFSSIDTYILKSATKLPRDAQVVDLVIR</sequence>
<name>A0A9D4FJM6_DREPO</name>
<dbReference type="Proteomes" id="UP000828390">
    <property type="component" value="Unassembled WGS sequence"/>
</dbReference>
<dbReference type="AlphaFoldDB" id="A0A9D4FJM6"/>
<dbReference type="EMBL" id="JAIWYP010000007">
    <property type="protein sequence ID" value="KAH3797700.1"/>
    <property type="molecule type" value="Genomic_DNA"/>
</dbReference>
<evidence type="ECO:0000313" key="3">
    <source>
        <dbReference type="Proteomes" id="UP000828390"/>
    </source>
</evidence>
<reference evidence="2" key="1">
    <citation type="journal article" date="2019" name="bioRxiv">
        <title>The Genome of the Zebra Mussel, Dreissena polymorpha: A Resource for Invasive Species Research.</title>
        <authorList>
            <person name="McCartney M.A."/>
            <person name="Auch B."/>
            <person name="Kono T."/>
            <person name="Mallez S."/>
            <person name="Zhang Y."/>
            <person name="Obille A."/>
            <person name="Becker A."/>
            <person name="Abrahante J.E."/>
            <person name="Garbe J."/>
            <person name="Badalamenti J.P."/>
            <person name="Herman A."/>
            <person name="Mangelson H."/>
            <person name="Liachko I."/>
            <person name="Sullivan S."/>
            <person name="Sone E.D."/>
            <person name="Koren S."/>
            <person name="Silverstein K.A.T."/>
            <person name="Beckman K.B."/>
            <person name="Gohl D.M."/>
        </authorList>
    </citation>
    <scope>NUCLEOTIDE SEQUENCE</scope>
    <source>
        <strain evidence="2">Duluth1</strain>
        <tissue evidence="2">Whole animal</tissue>
    </source>
</reference>
<evidence type="ECO:0000313" key="2">
    <source>
        <dbReference type="EMBL" id="KAH3797700.1"/>
    </source>
</evidence>
<protein>
    <submittedName>
        <fullName evidence="2">Uncharacterized protein</fullName>
    </submittedName>
</protein>
<reference evidence="2" key="2">
    <citation type="submission" date="2020-11" db="EMBL/GenBank/DDBJ databases">
        <authorList>
            <person name="McCartney M.A."/>
            <person name="Auch B."/>
            <person name="Kono T."/>
            <person name="Mallez S."/>
            <person name="Becker A."/>
            <person name="Gohl D.M."/>
            <person name="Silverstein K.A.T."/>
            <person name="Koren S."/>
            <person name="Bechman K.B."/>
            <person name="Herman A."/>
            <person name="Abrahante J.E."/>
            <person name="Garbe J."/>
        </authorList>
    </citation>
    <scope>NUCLEOTIDE SEQUENCE</scope>
    <source>
        <strain evidence="2">Duluth1</strain>
        <tissue evidence="2">Whole animal</tissue>
    </source>
</reference>
<gene>
    <name evidence="2" type="ORF">DPMN_151286</name>
</gene>
<feature type="compositionally biased region" description="Basic and acidic residues" evidence="1">
    <location>
        <begin position="16"/>
        <end position="28"/>
    </location>
</feature>
<proteinExistence type="predicted"/>
<comment type="caution">
    <text evidence="2">The sequence shown here is derived from an EMBL/GenBank/DDBJ whole genome shotgun (WGS) entry which is preliminary data.</text>
</comment>
<evidence type="ECO:0000256" key="1">
    <source>
        <dbReference type="SAM" id="MobiDB-lite"/>
    </source>
</evidence>
<keyword evidence="3" id="KW-1185">Reference proteome</keyword>